<organism evidence="2 3">
    <name type="scientific">Botrimarina colliarenosi</name>
    <dbReference type="NCBI Taxonomy" id="2528001"/>
    <lineage>
        <taxon>Bacteria</taxon>
        <taxon>Pseudomonadati</taxon>
        <taxon>Planctomycetota</taxon>
        <taxon>Planctomycetia</taxon>
        <taxon>Pirellulales</taxon>
        <taxon>Lacipirellulaceae</taxon>
        <taxon>Botrimarina</taxon>
    </lineage>
</organism>
<protein>
    <recommendedName>
        <fullName evidence="4">CARDB domain-containing protein</fullName>
    </recommendedName>
</protein>
<dbReference type="Proteomes" id="UP000317421">
    <property type="component" value="Unassembled WGS sequence"/>
</dbReference>
<dbReference type="AlphaFoldDB" id="A0A5C6AEQ2"/>
<evidence type="ECO:0000313" key="3">
    <source>
        <dbReference type="Proteomes" id="UP000317421"/>
    </source>
</evidence>
<accession>A0A5C6AEQ2</accession>
<evidence type="ECO:0008006" key="4">
    <source>
        <dbReference type="Google" id="ProtNLM"/>
    </source>
</evidence>
<evidence type="ECO:0000256" key="1">
    <source>
        <dbReference type="SAM" id="SignalP"/>
    </source>
</evidence>
<evidence type="ECO:0000313" key="2">
    <source>
        <dbReference type="EMBL" id="TWT97906.1"/>
    </source>
</evidence>
<gene>
    <name evidence="2" type="ORF">Pla108_20600</name>
</gene>
<dbReference type="EMBL" id="SJPR01000002">
    <property type="protein sequence ID" value="TWT97906.1"/>
    <property type="molecule type" value="Genomic_DNA"/>
</dbReference>
<dbReference type="OrthoDB" id="264142at2"/>
<comment type="caution">
    <text evidence="2">The sequence shown here is derived from an EMBL/GenBank/DDBJ whole genome shotgun (WGS) entry which is preliminary data.</text>
</comment>
<sequence length="253" mass="25917" precursor="true">MNTLLSLRLATIATLAAAAPTLAGVPTFQPLETAFAGAPGCHHVLDLLMRYSPLEGLPTLQGGAVVPSPDGSFILPANEMGDLSIASLTESAASDPACAPTFLVAVTNSSCRSVCDVQISLVALLGPIHSCDPTANACIQEIPAGATVEIAITLPIESLAMGSNGGAPVGFQKLLVAIDADDRFAEVDEVNNLRLVCRTDIPRQVIEVAPAVIESLPEAAVPETQAGTPPSSLDSALEEFGLDVQGEAAAERL</sequence>
<reference evidence="2 3" key="1">
    <citation type="submission" date="2019-02" db="EMBL/GenBank/DDBJ databases">
        <title>Deep-cultivation of Planctomycetes and their phenomic and genomic characterization uncovers novel biology.</title>
        <authorList>
            <person name="Wiegand S."/>
            <person name="Jogler M."/>
            <person name="Boedeker C."/>
            <person name="Pinto D."/>
            <person name="Vollmers J."/>
            <person name="Rivas-Marin E."/>
            <person name="Kohn T."/>
            <person name="Peeters S.H."/>
            <person name="Heuer A."/>
            <person name="Rast P."/>
            <person name="Oberbeckmann S."/>
            <person name="Bunk B."/>
            <person name="Jeske O."/>
            <person name="Meyerdierks A."/>
            <person name="Storesund J.E."/>
            <person name="Kallscheuer N."/>
            <person name="Luecker S."/>
            <person name="Lage O.M."/>
            <person name="Pohl T."/>
            <person name="Merkel B.J."/>
            <person name="Hornburger P."/>
            <person name="Mueller R.-W."/>
            <person name="Bruemmer F."/>
            <person name="Labrenz M."/>
            <person name="Spormann A.M."/>
            <person name="Op Den Camp H."/>
            <person name="Overmann J."/>
            <person name="Amann R."/>
            <person name="Jetten M.S.M."/>
            <person name="Mascher T."/>
            <person name="Medema M.H."/>
            <person name="Devos D.P."/>
            <person name="Kaster A.-K."/>
            <person name="Ovreas L."/>
            <person name="Rohde M."/>
            <person name="Galperin M.Y."/>
            <person name="Jogler C."/>
        </authorList>
    </citation>
    <scope>NUCLEOTIDE SEQUENCE [LARGE SCALE GENOMIC DNA]</scope>
    <source>
        <strain evidence="2 3">Pla108</strain>
    </source>
</reference>
<feature type="signal peptide" evidence="1">
    <location>
        <begin position="1"/>
        <end position="23"/>
    </location>
</feature>
<proteinExistence type="predicted"/>
<dbReference type="RefSeq" id="WP_146444798.1">
    <property type="nucleotide sequence ID" value="NZ_SJPR01000002.1"/>
</dbReference>
<keyword evidence="1" id="KW-0732">Signal</keyword>
<keyword evidence="3" id="KW-1185">Reference proteome</keyword>
<name>A0A5C6AEQ2_9BACT</name>
<feature type="chain" id="PRO_5023060879" description="CARDB domain-containing protein" evidence="1">
    <location>
        <begin position="24"/>
        <end position="253"/>
    </location>
</feature>